<feature type="transmembrane region" description="Helical" evidence="1">
    <location>
        <begin position="140"/>
        <end position="159"/>
    </location>
</feature>
<dbReference type="EMBL" id="UINC01144402">
    <property type="protein sequence ID" value="SVD33885.1"/>
    <property type="molecule type" value="Genomic_DNA"/>
</dbReference>
<evidence type="ECO:0000256" key="1">
    <source>
        <dbReference type="SAM" id="Phobius"/>
    </source>
</evidence>
<dbReference type="AlphaFoldDB" id="A0A382UJ66"/>
<evidence type="ECO:0000313" key="2">
    <source>
        <dbReference type="EMBL" id="SVD33885.1"/>
    </source>
</evidence>
<name>A0A382UJ66_9ZZZZ</name>
<gene>
    <name evidence="2" type="ORF">METZ01_LOCUS386739</name>
</gene>
<keyword evidence="1" id="KW-0812">Transmembrane</keyword>
<evidence type="ECO:0008006" key="3">
    <source>
        <dbReference type="Google" id="ProtNLM"/>
    </source>
</evidence>
<reference evidence="2" key="1">
    <citation type="submission" date="2018-05" db="EMBL/GenBank/DDBJ databases">
        <authorList>
            <person name="Lanie J.A."/>
            <person name="Ng W.-L."/>
            <person name="Kazmierczak K.M."/>
            <person name="Andrzejewski T.M."/>
            <person name="Davidsen T.M."/>
            <person name="Wayne K.J."/>
            <person name="Tettelin H."/>
            <person name="Glass J.I."/>
            <person name="Rusch D."/>
            <person name="Podicherti R."/>
            <person name="Tsui H.-C.T."/>
            <person name="Winkler M.E."/>
        </authorList>
    </citation>
    <scope>NUCLEOTIDE SEQUENCE</scope>
</reference>
<organism evidence="2">
    <name type="scientific">marine metagenome</name>
    <dbReference type="NCBI Taxonomy" id="408172"/>
    <lineage>
        <taxon>unclassified sequences</taxon>
        <taxon>metagenomes</taxon>
        <taxon>ecological metagenomes</taxon>
    </lineage>
</organism>
<protein>
    <recommendedName>
        <fullName evidence="3">Lipoprotein</fullName>
    </recommendedName>
</protein>
<keyword evidence="1" id="KW-1133">Transmembrane helix</keyword>
<sequence length="166" mass="18872">MKRSWIIFLVILFGCATTYQNLPIPDSESIKSENVRIKITRTESLQGGGKTFEVYDDGKFVGNLGFNKPLVWDRPAGEVNLSIRLSFIAKYIYNFSPSIRSSAISFSTEPNKVYELYLDWGDGFTNKSSFSYQTLVPENLLLFKIAYCSISLILFMKGVEKYKPGM</sequence>
<accession>A0A382UJ66</accession>
<proteinExistence type="predicted"/>
<keyword evidence="1" id="KW-0472">Membrane</keyword>
<dbReference type="PROSITE" id="PS51257">
    <property type="entry name" value="PROKAR_LIPOPROTEIN"/>
    <property type="match status" value="1"/>
</dbReference>